<keyword evidence="1" id="KW-1133">Transmembrane helix</keyword>
<reference evidence="2 3" key="1">
    <citation type="submission" date="2018-05" db="EMBL/GenBank/DDBJ databases">
        <title>Complete Genome Sequences of Extremely Thermoacidophilic, Metal-Mobilizing Type-Strain Members of the Archaeal Family Sulfolobaceae: Acidianus brierleyi DSM-1651T, Acidianus sulfidivorans DSM-18786T, Metallosphaera hakonensis DSM-7519T, and Metallosphaera prunae DSM-10039T.</title>
        <authorList>
            <person name="Counts J.A."/>
            <person name="Kelly R.M."/>
        </authorList>
    </citation>
    <scope>NUCLEOTIDE SEQUENCE [LARGE SCALE GENOMIC DNA]</scope>
    <source>
        <strain evidence="2 3">HO1-1</strain>
    </source>
</reference>
<keyword evidence="1" id="KW-0472">Membrane</keyword>
<dbReference type="KEGG" id="mhk:DFR87_03895"/>
<dbReference type="AlphaFoldDB" id="A0A2U9IXC2"/>
<feature type="transmembrane region" description="Helical" evidence="1">
    <location>
        <begin position="46"/>
        <end position="63"/>
    </location>
</feature>
<keyword evidence="1" id="KW-0812">Transmembrane</keyword>
<dbReference type="Proteomes" id="UP000247586">
    <property type="component" value="Chromosome"/>
</dbReference>
<feature type="transmembrane region" description="Helical" evidence="1">
    <location>
        <begin position="18"/>
        <end position="39"/>
    </location>
</feature>
<dbReference type="OrthoDB" id="44024at2157"/>
<gene>
    <name evidence="2" type="ORF">DFR87_03895</name>
</gene>
<evidence type="ECO:0000313" key="2">
    <source>
        <dbReference type="EMBL" id="AWS00536.1"/>
    </source>
</evidence>
<keyword evidence="3" id="KW-1185">Reference proteome</keyword>
<sequence length="105" mass="11676">MILWSGIHLFLAKELLKVLPVVGEFFVIDAVLVIIGALVMFMGFRLLYIPVLVLNWANYLLLAESRIFPAPVLGFPLPAINSFVVGTFFLDIIIIAVNTVVFVTK</sequence>
<proteinExistence type="predicted"/>
<evidence type="ECO:0000256" key="1">
    <source>
        <dbReference type="SAM" id="Phobius"/>
    </source>
</evidence>
<protein>
    <submittedName>
        <fullName evidence="2">Uncharacterized protein</fullName>
    </submittedName>
</protein>
<reference evidence="3" key="2">
    <citation type="submission" date="2020-03" db="EMBL/GenBank/DDBJ databases">
        <title>Complete Genome Sequences of Extremely Thermoacidophilic, Metal-Mobilizing Type-Strain Members of the Archaeal Family Sulfolobaceae: Acidianus brierleyi DSM-1651T, Acidianus sulfidivorans DSM-18786T, Metallosphaera hakonensis DSM-7519T, and Metallosphaera prunae DSM-10039T.</title>
        <authorList>
            <person name="Counts J.A."/>
            <person name="Kelly R.M."/>
        </authorList>
    </citation>
    <scope>NUCLEOTIDE SEQUENCE [LARGE SCALE GENOMIC DNA]</scope>
    <source>
        <strain evidence="3">HO1-1</strain>
    </source>
</reference>
<reference evidence="3" key="3">
    <citation type="submission" date="2020-03" db="EMBL/GenBank/DDBJ databases">
        <title>Sequencing and Assembly of Multiple Reported Metal-Biooxidizing Members of the Extremely Thermoacidophilic Archaeal Family Sulfolobaceae.</title>
        <authorList>
            <person name="Counts J.A."/>
            <person name="Kelly R.M."/>
        </authorList>
    </citation>
    <scope>NUCLEOTIDE SEQUENCE [LARGE SCALE GENOMIC DNA]</scope>
    <source>
        <strain evidence="3">HO1-1</strain>
    </source>
</reference>
<feature type="transmembrane region" description="Helical" evidence="1">
    <location>
        <begin position="83"/>
        <end position="103"/>
    </location>
</feature>
<dbReference type="EMBL" id="CP029287">
    <property type="protein sequence ID" value="AWS00536.1"/>
    <property type="molecule type" value="Genomic_DNA"/>
</dbReference>
<organism evidence="2 3">
    <name type="scientific">Metallosphaera hakonensis JCM 8857 = DSM 7519</name>
    <dbReference type="NCBI Taxonomy" id="1293036"/>
    <lineage>
        <taxon>Archaea</taxon>
        <taxon>Thermoproteota</taxon>
        <taxon>Thermoprotei</taxon>
        <taxon>Sulfolobales</taxon>
        <taxon>Sulfolobaceae</taxon>
        <taxon>Metallosphaera</taxon>
    </lineage>
</organism>
<accession>A0A2U9IXC2</accession>
<name>A0A2U9IXC2_9CREN</name>
<evidence type="ECO:0000313" key="3">
    <source>
        <dbReference type="Proteomes" id="UP000247586"/>
    </source>
</evidence>